<dbReference type="RefSeq" id="WP_089310997.1">
    <property type="nucleotide sequence ID" value="NZ_FZNP01000002.1"/>
</dbReference>
<dbReference type="SMART" id="SM00530">
    <property type="entry name" value="HTH_XRE"/>
    <property type="match status" value="1"/>
</dbReference>
<dbReference type="PROSITE" id="PS50943">
    <property type="entry name" value="HTH_CROC1"/>
    <property type="match status" value="1"/>
</dbReference>
<dbReference type="Pfam" id="PF13560">
    <property type="entry name" value="HTH_31"/>
    <property type="match status" value="1"/>
</dbReference>
<organism evidence="2 3">
    <name type="scientific">Actinomadura mexicana</name>
    <dbReference type="NCBI Taxonomy" id="134959"/>
    <lineage>
        <taxon>Bacteria</taxon>
        <taxon>Bacillati</taxon>
        <taxon>Actinomycetota</taxon>
        <taxon>Actinomycetes</taxon>
        <taxon>Streptosporangiales</taxon>
        <taxon>Thermomonosporaceae</taxon>
        <taxon>Actinomadura</taxon>
    </lineage>
</organism>
<dbReference type="OrthoDB" id="3865941at2"/>
<dbReference type="AlphaFoldDB" id="A0A238W9J7"/>
<dbReference type="SUPFAM" id="SSF47413">
    <property type="entry name" value="lambda repressor-like DNA-binding domains"/>
    <property type="match status" value="1"/>
</dbReference>
<evidence type="ECO:0000259" key="1">
    <source>
        <dbReference type="PROSITE" id="PS50943"/>
    </source>
</evidence>
<accession>A0A238W9J7</accession>
<dbReference type="GO" id="GO:0003677">
    <property type="term" value="F:DNA binding"/>
    <property type="evidence" value="ECO:0007669"/>
    <property type="project" value="InterPro"/>
</dbReference>
<evidence type="ECO:0000313" key="3">
    <source>
        <dbReference type="Proteomes" id="UP000198420"/>
    </source>
</evidence>
<evidence type="ECO:0000313" key="2">
    <source>
        <dbReference type="EMBL" id="SNR42893.1"/>
    </source>
</evidence>
<gene>
    <name evidence="2" type="ORF">SAMN06265355_102830</name>
</gene>
<dbReference type="CDD" id="cd00093">
    <property type="entry name" value="HTH_XRE"/>
    <property type="match status" value="1"/>
</dbReference>
<dbReference type="EMBL" id="FZNP01000002">
    <property type="protein sequence ID" value="SNR42893.1"/>
    <property type="molecule type" value="Genomic_DNA"/>
</dbReference>
<dbReference type="InterPro" id="IPR001387">
    <property type="entry name" value="Cro/C1-type_HTH"/>
</dbReference>
<keyword evidence="3" id="KW-1185">Reference proteome</keyword>
<protein>
    <submittedName>
        <fullName evidence="2">Helix-turn-helix domain-containing protein</fullName>
    </submittedName>
</protein>
<feature type="domain" description="HTH cro/C1-type" evidence="1">
    <location>
        <begin position="25"/>
        <end position="80"/>
    </location>
</feature>
<sequence>MQTDPFWRSAVVTALVDAGELGQVIRLARQHRGWRQADLGRATSYSPATISRLEQGRSAGLDVMKAKKVAGVLGMPAQTLAALLGVVGPPGATVVTRVAPVVQEDPMRRRNLLAAGLAAVPVAALTRLDDALALTPPPAAPATRTQVAGQLRRAWQLFDDGRLTQLVDGLPALLANAHQTAAEGADEPATWMLVAAVYDMAAEALNKVGATPQSRLTADRAMTYAARSEDPVAQAAAARSLGIVLRHEGRQAVAQRLTMQAVARLDRAGLATPAQTAAYVQTLCTTAYNAALADDRDGALEMVTEARRAARGLPDRMPARPTTAHRFKITLPQLALYEVGVRWGLGDAGAALDAGKHLRPEQFATPERRARLHTDMARAYVQRGRPEPAIARLLEAYEQAPSEVRDRPSIRRLAGGLVERHRRVPGARELAAIL</sequence>
<proteinExistence type="predicted"/>
<dbReference type="InterPro" id="IPR010982">
    <property type="entry name" value="Lambda_DNA-bd_dom_sf"/>
</dbReference>
<dbReference type="Proteomes" id="UP000198420">
    <property type="component" value="Unassembled WGS sequence"/>
</dbReference>
<reference evidence="3" key="1">
    <citation type="submission" date="2017-06" db="EMBL/GenBank/DDBJ databases">
        <authorList>
            <person name="Varghese N."/>
            <person name="Submissions S."/>
        </authorList>
    </citation>
    <scope>NUCLEOTIDE SEQUENCE [LARGE SCALE GENOMIC DNA]</scope>
    <source>
        <strain evidence="3">DSM 44485</strain>
    </source>
</reference>
<name>A0A238W9J7_9ACTN</name>
<dbReference type="Gene3D" id="1.10.260.40">
    <property type="entry name" value="lambda repressor-like DNA-binding domains"/>
    <property type="match status" value="1"/>
</dbReference>